<dbReference type="Gene3D" id="1.10.10.10">
    <property type="entry name" value="Winged helix-like DNA-binding domain superfamily/Winged helix DNA-binding domain"/>
    <property type="match status" value="1"/>
</dbReference>
<dbReference type="Gene3D" id="3.40.190.10">
    <property type="entry name" value="Periplasmic binding protein-like II"/>
    <property type="match status" value="2"/>
</dbReference>
<keyword evidence="3" id="KW-0238">DNA-binding</keyword>
<evidence type="ECO:0000256" key="3">
    <source>
        <dbReference type="ARBA" id="ARBA00023125"/>
    </source>
</evidence>
<comment type="similarity">
    <text evidence="1">Belongs to the LysR transcriptional regulatory family.</text>
</comment>
<dbReference type="GO" id="GO:0043565">
    <property type="term" value="F:sequence-specific DNA binding"/>
    <property type="evidence" value="ECO:0007669"/>
    <property type="project" value="TreeGrafter"/>
</dbReference>
<dbReference type="PRINTS" id="PR00039">
    <property type="entry name" value="HTHLYSR"/>
</dbReference>
<proteinExistence type="inferred from homology"/>
<dbReference type="SUPFAM" id="SSF46785">
    <property type="entry name" value="Winged helix' DNA-binding domain"/>
    <property type="match status" value="1"/>
</dbReference>
<organism evidence="6 7">
    <name type="scientific">Antarctobacter heliothermus</name>
    <dbReference type="NCBI Taxonomy" id="74033"/>
    <lineage>
        <taxon>Bacteria</taxon>
        <taxon>Pseudomonadati</taxon>
        <taxon>Pseudomonadota</taxon>
        <taxon>Alphaproteobacteria</taxon>
        <taxon>Rhodobacterales</taxon>
        <taxon>Roseobacteraceae</taxon>
        <taxon>Antarctobacter</taxon>
    </lineage>
</organism>
<evidence type="ECO:0000256" key="2">
    <source>
        <dbReference type="ARBA" id="ARBA00023015"/>
    </source>
</evidence>
<dbReference type="InterPro" id="IPR005119">
    <property type="entry name" value="LysR_subst-bd"/>
</dbReference>
<sequence length="343" mass="38391">MRATVGKRAWLPKRTIVGLGNLKLRETRVTLPLTALRAFDLVARHGSFTRAAAELNVTRPAVSKQIRLLEASLGCQLVIRGRSNELLTETGRNLAAGLQQGFDLIGTSYQFAGEFGGDDKSLRILVDRDFASSWLAKRIGGFLIENPGATLEIIAERNGNLRLEENFSFRIFYGPEGSFASDQLDETALCDWIDLPLCTPDYAAANMVGGKLDHRVRFLIDRNYDPREDWFLHSGVTDPDQETQVSKFDDTSMCLSAALSGSGITIGDSFMALDAIRSGRLIAPFKIGLQSAERYAICRAMRQPPTRVEKEFRKWLLREIESYQLRVTEIMEEKSVTILPRLK</sequence>
<dbReference type="GO" id="GO:0003700">
    <property type="term" value="F:DNA-binding transcription factor activity"/>
    <property type="evidence" value="ECO:0007669"/>
    <property type="project" value="InterPro"/>
</dbReference>
<dbReference type="Proteomes" id="UP000203589">
    <property type="component" value="Chromosome"/>
</dbReference>
<evidence type="ECO:0000259" key="5">
    <source>
        <dbReference type="PROSITE" id="PS50931"/>
    </source>
</evidence>
<protein>
    <submittedName>
        <fullName evidence="6">HTH-type transcriptional activator AmpR</fullName>
    </submittedName>
</protein>
<dbReference type="SUPFAM" id="SSF53850">
    <property type="entry name" value="Periplasmic binding protein-like II"/>
    <property type="match status" value="1"/>
</dbReference>
<evidence type="ECO:0000313" key="6">
    <source>
        <dbReference type="EMBL" id="ASP21811.1"/>
    </source>
</evidence>
<evidence type="ECO:0000256" key="4">
    <source>
        <dbReference type="ARBA" id="ARBA00023163"/>
    </source>
</evidence>
<gene>
    <name evidence="6" type="primary">ampR</name>
    <name evidence="6" type="ORF">ANTHELSMS3_03160</name>
</gene>
<accession>A0A222E792</accession>
<keyword evidence="4" id="KW-0804">Transcription</keyword>
<feature type="domain" description="HTH lysR-type" evidence="5">
    <location>
        <begin position="31"/>
        <end position="88"/>
    </location>
</feature>
<reference evidence="6 7" key="1">
    <citation type="submission" date="2017-07" db="EMBL/GenBank/DDBJ databases">
        <title>Genome Sequence of Antarctobacter heliothermus Strain SMS3 Isolated from a culture of the Diatom Skeletonema marinoi.</title>
        <authorList>
            <person name="Topel M."/>
            <person name="Pinder M.I.M."/>
            <person name="Johansson O.N."/>
            <person name="Kourtchenko O."/>
            <person name="Godhe A."/>
            <person name="Clarke A.K."/>
        </authorList>
    </citation>
    <scope>NUCLEOTIDE SEQUENCE [LARGE SCALE GENOMIC DNA]</scope>
    <source>
        <strain evidence="6 7">SMS3</strain>
    </source>
</reference>
<evidence type="ECO:0000256" key="1">
    <source>
        <dbReference type="ARBA" id="ARBA00009437"/>
    </source>
</evidence>
<dbReference type="InterPro" id="IPR036388">
    <property type="entry name" value="WH-like_DNA-bd_sf"/>
</dbReference>
<dbReference type="AlphaFoldDB" id="A0A222E792"/>
<dbReference type="Pfam" id="PF03466">
    <property type="entry name" value="LysR_substrate"/>
    <property type="match status" value="1"/>
</dbReference>
<dbReference type="PROSITE" id="PS50931">
    <property type="entry name" value="HTH_LYSR"/>
    <property type="match status" value="1"/>
</dbReference>
<dbReference type="InterPro" id="IPR000847">
    <property type="entry name" value="LysR_HTH_N"/>
</dbReference>
<dbReference type="GO" id="GO:0006351">
    <property type="term" value="P:DNA-templated transcription"/>
    <property type="evidence" value="ECO:0007669"/>
    <property type="project" value="TreeGrafter"/>
</dbReference>
<dbReference type="PANTHER" id="PTHR30537">
    <property type="entry name" value="HTH-TYPE TRANSCRIPTIONAL REGULATOR"/>
    <property type="match status" value="1"/>
</dbReference>
<evidence type="ECO:0000313" key="7">
    <source>
        <dbReference type="Proteomes" id="UP000203589"/>
    </source>
</evidence>
<dbReference type="KEGG" id="aht:ANTHELSMS3_03160"/>
<dbReference type="Pfam" id="PF00126">
    <property type="entry name" value="HTH_1"/>
    <property type="match status" value="1"/>
</dbReference>
<name>A0A222E792_9RHOB</name>
<dbReference type="InterPro" id="IPR058163">
    <property type="entry name" value="LysR-type_TF_proteobact-type"/>
</dbReference>
<dbReference type="OrthoDB" id="9813056at2"/>
<keyword evidence="7" id="KW-1185">Reference proteome</keyword>
<dbReference type="PANTHER" id="PTHR30537:SF26">
    <property type="entry name" value="GLYCINE CLEAVAGE SYSTEM TRANSCRIPTIONAL ACTIVATOR"/>
    <property type="match status" value="1"/>
</dbReference>
<keyword evidence="2" id="KW-0805">Transcription regulation</keyword>
<dbReference type="InterPro" id="IPR036390">
    <property type="entry name" value="WH_DNA-bd_sf"/>
</dbReference>
<dbReference type="EMBL" id="CP022540">
    <property type="protein sequence ID" value="ASP21811.1"/>
    <property type="molecule type" value="Genomic_DNA"/>
</dbReference>